<dbReference type="PROSITE" id="PS50297">
    <property type="entry name" value="ANK_REP_REGION"/>
    <property type="match status" value="2"/>
</dbReference>
<name>A0A834KSR0_VESVU</name>
<evidence type="ECO:0000256" key="3">
    <source>
        <dbReference type="ARBA" id="ARBA00022771"/>
    </source>
</evidence>
<dbReference type="EMBL" id="JACSEA010000001">
    <property type="protein sequence ID" value="KAF7412273.1"/>
    <property type="molecule type" value="Genomic_DNA"/>
</dbReference>
<proteinExistence type="predicted"/>
<evidence type="ECO:0000256" key="6">
    <source>
        <dbReference type="PROSITE-ProRule" id="PRU00023"/>
    </source>
</evidence>
<dbReference type="SMART" id="SM00248">
    <property type="entry name" value="ANK"/>
    <property type="match status" value="3"/>
</dbReference>
<dbReference type="CDD" id="cd17720">
    <property type="entry name" value="BRCT_Bard1_rpt2"/>
    <property type="match status" value="1"/>
</dbReference>
<dbReference type="GO" id="GO:0085020">
    <property type="term" value="P:protein K6-linked ubiquitination"/>
    <property type="evidence" value="ECO:0007669"/>
    <property type="project" value="TreeGrafter"/>
</dbReference>
<dbReference type="PRINTS" id="PR01415">
    <property type="entry name" value="ANKYRIN"/>
</dbReference>
<dbReference type="InterPro" id="IPR013083">
    <property type="entry name" value="Znf_RING/FYVE/PHD"/>
</dbReference>
<dbReference type="GO" id="GO:0004842">
    <property type="term" value="F:ubiquitin-protein transferase activity"/>
    <property type="evidence" value="ECO:0007669"/>
    <property type="project" value="TreeGrafter"/>
</dbReference>
<dbReference type="PROSITE" id="PS00518">
    <property type="entry name" value="ZF_RING_1"/>
    <property type="match status" value="1"/>
</dbReference>
<keyword evidence="5 6" id="KW-0040">ANK repeat</keyword>
<accession>A0A834KSR0</accession>
<keyword evidence="1" id="KW-0479">Metal-binding</keyword>
<dbReference type="Pfam" id="PF00023">
    <property type="entry name" value="Ank"/>
    <property type="match status" value="1"/>
</dbReference>
<dbReference type="GO" id="GO:0031436">
    <property type="term" value="C:BRCA1-BARD1 complex"/>
    <property type="evidence" value="ECO:0007669"/>
    <property type="project" value="TreeGrafter"/>
</dbReference>
<evidence type="ECO:0000313" key="7">
    <source>
        <dbReference type="EMBL" id="KAF7412273.1"/>
    </source>
</evidence>
<organism evidence="7 8">
    <name type="scientific">Vespula vulgaris</name>
    <name type="common">Yellow jacket</name>
    <name type="synonym">Wasp</name>
    <dbReference type="NCBI Taxonomy" id="7454"/>
    <lineage>
        <taxon>Eukaryota</taxon>
        <taxon>Metazoa</taxon>
        <taxon>Ecdysozoa</taxon>
        <taxon>Arthropoda</taxon>
        <taxon>Hexapoda</taxon>
        <taxon>Insecta</taxon>
        <taxon>Pterygota</taxon>
        <taxon>Neoptera</taxon>
        <taxon>Endopterygota</taxon>
        <taxon>Hymenoptera</taxon>
        <taxon>Apocrita</taxon>
        <taxon>Aculeata</taxon>
        <taxon>Vespoidea</taxon>
        <taxon>Vespidae</taxon>
        <taxon>Vespinae</taxon>
        <taxon>Vespula</taxon>
    </lineage>
</organism>
<dbReference type="Gene3D" id="1.25.40.20">
    <property type="entry name" value="Ankyrin repeat-containing domain"/>
    <property type="match status" value="1"/>
</dbReference>
<evidence type="ECO:0008006" key="9">
    <source>
        <dbReference type="Google" id="ProtNLM"/>
    </source>
</evidence>
<dbReference type="SUPFAM" id="SSF48403">
    <property type="entry name" value="Ankyrin repeat"/>
    <property type="match status" value="1"/>
</dbReference>
<dbReference type="InterPro" id="IPR036420">
    <property type="entry name" value="BRCT_dom_sf"/>
</dbReference>
<dbReference type="GO" id="GO:0070531">
    <property type="term" value="C:BRCA1-A complex"/>
    <property type="evidence" value="ECO:0007669"/>
    <property type="project" value="TreeGrafter"/>
</dbReference>
<dbReference type="PROSITE" id="PS50088">
    <property type="entry name" value="ANK_REPEAT"/>
    <property type="match status" value="2"/>
</dbReference>
<feature type="repeat" description="ANK" evidence="6">
    <location>
        <begin position="203"/>
        <end position="235"/>
    </location>
</feature>
<dbReference type="Gene3D" id="3.30.40.10">
    <property type="entry name" value="Zinc/RING finger domain, C3HC4 (zinc finger)"/>
    <property type="match status" value="1"/>
</dbReference>
<dbReference type="SUPFAM" id="SSF57850">
    <property type="entry name" value="RING/U-box"/>
    <property type="match status" value="1"/>
</dbReference>
<gene>
    <name evidence="7" type="ORF">HZH66_001169</name>
</gene>
<keyword evidence="4" id="KW-0862">Zinc</keyword>
<feature type="repeat" description="ANK" evidence="6">
    <location>
        <begin position="137"/>
        <end position="169"/>
    </location>
</feature>
<evidence type="ECO:0000256" key="5">
    <source>
        <dbReference type="ARBA" id="ARBA00023043"/>
    </source>
</evidence>
<dbReference type="InterPro" id="IPR017907">
    <property type="entry name" value="Znf_RING_CS"/>
</dbReference>
<dbReference type="Pfam" id="PF12796">
    <property type="entry name" value="Ank_2"/>
    <property type="match status" value="1"/>
</dbReference>
<dbReference type="SUPFAM" id="SSF52113">
    <property type="entry name" value="BRCT domain"/>
    <property type="match status" value="2"/>
</dbReference>
<sequence length="511" mass="58440">MEVSWTNTRESLKSFAKTLICRKCGNKPVNPVSYTSCGHFFCSHCIDNSKCYQCGIPVRISEIRSDHTILSLLRDCDVIANVIEESNLWSALVGARNILQNEDALPADIQNTISKECSVVNYLLKNNIKNINKSNPMGETPLHIACIKGQKEIVKILLEIGADPNTKDNANWSPLQESINLGHYEICELLLKAGAFTNSPGIENRTALHEAVINNKVEEVKLLLQYNANKEVYDQYGKKPIDYCYSEEMKETLLNINVSSINTETEYELNSIFDQTFYNNNLIVYLSNLSEINKELFERVVAKHKIKFIRTYKPCVTHIIVEVNEQNIADLTYDIMLALLNGKWLLTSEWVSVSLELSNIREAELELFEVSGCPTLEVPKRARENEEYQNPRLFSRCSFFLSLQANVVYRIGDINLTKEKVIKLIKAGDGIILNREPNPEDIKNLKQYIPFHVAHNPHHPLYKCTHYIIYPAETSEPLIIYNMPHLRSLPLLWLIESIEKFTLLNPSYIGL</sequence>
<dbReference type="Gene3D" id="3.40.50.10190">
    <property type="entry name" value="BRCT domain"/>
    <property type="match status" value="2"/>
</dbReference>
<evidence type="ECO:0000256" key="1">
    <source>
        <dbReference type="ARBA" id="ARBA00022723"/>
    </source>
</evidence>
<protein>
    <recommendedName>
        <fullName evidence="9">BRCA1-associated RING domain protein 1</fullName>
    </recommendedName>
</protein>
<dbReference type="Proteomes" id="UP000614350">
    <property type="component" value="Unassembled WGS sequence"/>
</dbReference>
<reference evidence="7" key="1">
    <citation type="journal article" date="2020" name="G3 (Bethesda)">
        <title>High-Quality Assemblies for Three Invasive Social Wasps from the &lt;i&gt;Vespula&lt;/i&gt; Genus.</title>
        <authorList>
            <person name="Harrop T.W.R."/>
            <person name="Guhlin J."/>
            <person name="McLaughlin G.M."/>
            <person name="Permina E."/>
            <person name="Stockwell P."/>
            <person name="Gilligan J."/>
            <person name="Le Lec M.F."/>
            <person name="Gruber M.A.M."/>
            <person name="Quinn O."/>
            <person name="Lovegrove M."/>
            <person name="Duncan E.J."/>
            <person name="Remnant E.J."/>
            <person name="Van Eeckhoven J."/>
            <person name="Graham B."/>
            <person name="Knapp R.A."/>
            <person name="Langford K.W."/>
            <person name="Kronenberg Z."/>
            <person name="Press M.O."/>
            <person name="Eacker S.M."/>
            <person name="Wilson-Rankin E.E."/>
            <person name="Purcell J."/>
            <person name="Lester P.J."/>
            <person name="Dearden P.K."/>
        </authorList>
    </citation>
    <scope>NUCLEOTIDE SEQUENCE</scope>
    <source>
        <strain evidence="7">Marl-1</strain>
    </source>
</reference>
<keyword evidence="3" id="KW-0863">Zinc-finger</keyword>
<dbReference type="InterPro" id="IPR036770">
    <property type="entry name" value="Ankyrin_rpt-contain_sf"/>
</dbReference>
<evidence type="ECO:0000313" key="8">
    <source>
        <dbReference type="Proteomes" id="UP000614350"/>
    </source>
</evidence>
<dbReference type="GO" id="GO:0008270">
    <property type="term" value="F:zinc ion binding"/>
    <property type="evidence" value="ECO:0007669"/>
    <property type="project" value="UniProtKB-KW"/>
</dbReference>
<keyword evidence="8" id="KW-1185">Reference proteome</keyword>
<evidence type="ECO:0000256" key="4">
    <source>
        <dbReference type="ARBA" id="ARBA00022833"/>
    </source>
</evidence>
<dbReference type="InterPro" id="IPR002110">
    <property type="entry name" value="Ankyrin_rpt"/>
</dbReference>
<dbReference type="AlphaFoldDB" id="A0A834KSR0"/>
<dbReference type="PANTHER" id="PTHR24171">
    <property type="entry name" value="ANKYRIN REPEAT DOMAIN-CONTAINING PROTEIN 39-RELATED"/>
    <property type="match status" value="1"/>
</dbReference>
<dbReference type="PANTHER" id="PTHR24171:SF8">
    <property type="entry name" value="BRCA1-ASSOCIATED RING DOMAIN PROTEIN 1"/>
    <property type="match status" value="1"/>
</dbReference>
<keyword evidence="2" id="KW-0677">Repeat</keyword>
<comment type="caution">
    <text evidence="7">The sequence shown here is derived from an EMBL/GenBank/DDBJ whole genome shotgun (WGS) entry which is preliminary data.</text>
</comment>
<evidence type="ECO:0000256" key="2">
    <source>
        <dbReference type="ARBA" id="ARBA00022737"/>
    </source>
</evidence>